<sequence>MTMVNLLNALTVSRILTRDHLALANESIPFGSIKWIVYAGICGFLVLFAGIMSGLTLGLMSLSLVDLEILERSGSHSEKKQAAIILPVVKKQHQLLVTLLLCNAVAMEALPIYLDKLFNQFLAIILSVTFVLFFGEVIPQAICSRYGLAVGANFAWLVRILMVVCYPVSYPVGKVLDYLLGHDEALFRRAQLKALVSIHGKEAGKGGELTHDETTIISGALDLTEKTAEEAMTPIESTFSLDVNSKLDWEAMGKILARGHSRVPVFSGNPKNVIGLLLVKNLLTVRPETETPVSAVSIRRIPRCVIINFVLLSVVFQTYCEISLFFMVYIDRVPSDMPLYDILNEFQKGSSHMAAVVKAKGKGKETPQIIEEEKFDAKKSGGRDSQLTTPLLQKQDIKSENVVVDIETPSKLPSISKQTGLPRSDVTLNSPSSENIDDGEVIGIITLEDVFEELLQEEIVDETDEYVDVHKRIRVAAAAAASSMARAPSIRRITAGQKGAGGQSKPGQSPKLSGEENGLNSTR</sequence>
<feature type="transmembrane region" description="Helical" evidence="7">
    <location>
        <begin position="305"/>
        <end position="330"/>
    </location>
</feature>
<dbReference type="GO" id="GO:0010960">
    <property type="term" value="P:magnesium ion homeostasis"/>
    <property type="evidence" value="ECO:0007669"/>
    <property type="project" value="InterPro"/>
</dbReference>
<feature type="region of interest" description="Disordered" evidence="6">
    <location>
        <begin position="484"/>
        <end position="523"/>
    </location>
</feature>
<dbReference type="PANTHER" id="PTHR12064">
    <property type="entry name" value="METAL TRANSPORTER CNNM"/>
    <property type="match status" value="1"/>
</dbReference>
<dbReference type="InterPro" id="IPR046342">
    <property type="entry name" value="CBS_dom_sf"/>
</dbReference>
<comment type="subcellular location">
    <subcellularLocation>
        <location evidence="1">Membrane</location>
        <topology evidence="1">Multi-pass membrane protein</topology>
    </subcellularLocation>
</comment>
<evidence type="ECO:0000256" key="3">
    <source>
        <dbReference type="ARBA" id="ARBA00022989"/>
    </source>
</evidence>
<evidence type="ECO:0000313" key="9">
    <source>
        <dbReference type="EMBL" id="KAI5415938.1"/>
    </source>
</evidence>
<dbReference type="Gramene" id="Psat04G0110400-T1">
    <property type="protein sequence ID" value="KAI5415938.1"/>
    <property type="gene ID" value="KIW84_041104"/>
</dbReference>
<feature type="transmembrane region" description="Helical" evidence="7">
    <location>
        <begin position="95"/>
        <end position="114"/>
    </location>
</feature>
<organism evidence="9 10">
    <name type="scientific">Pisum sativum</name>
    <name type="common">Garden pea</name>
    <name type="synonym">Lathyrus oleraceus</name>
    <dbReference type="NCBI Taxonomy" id="3888"/>
    <lineage>
        <taxon>Eukaryota</taxon>
        <taxon>Viridiplantae</taxon>
        <taxon>Streptophyta</taxon>
        <taxon>Embryophyta</taxon>
        <taxon>Tracheophyta</taxon>
        <taxon>Spermatophyta</taxon>
        <taxon>Magnoliopsida</taxon>
        <taxon>eudicotyledons</taxon>
        <taxon>Gunneridae</taxon>
        <taxon>Pentapetalae</taxon>
        <taxon>rosids</taxon>
        <taxon>fabids</taxon>
        <taxon>Fabales</taxon>
        <taxon>Fabaceae</taxon>
        <taxon>Papilionoideae</taxon>
        <taxon>50 kb inversion clade</taxon>
        <taxon>NPAAA clade</taxon>
        <taxon>Hologalegina</taxon>
        <taxon>IRL clade</taxon>
        <taxon>Fabeae</taxon>
        <taxon>Lathyrus</taxon>
    </lineage>
</organism>
<keyword evidence="3 5" id="KW-1133">Transmembrane helix</keyword>
<keyword evidence="10" id="KW-1185">Reference proteome</keyword>
<accession>A0A9D4X8W0</accession>
<dbReference type="GO" id="GO:0005737">
    <property type="term" value="C:cytoplasm"/>
    <property type="evidence" value="ECO:0007669"/>
    <property type="project" value="TreeGrafter"/>
</dbReference>
<dbReference type="PANTHER" id="PTHR12064:SF96">
    <property type="entry name" value="DUF21 DOMAIN PLANT PROTEIN"/>
    <property type="match status" value="1"/>
</dbReference>
<feature type="region of interest" description="Disordered" evidence="6">
    <location>
        <begin position="412"/>
        <end position="437"/>
    </location>
</feature>
<dbReference type="InterPro" id="IPR044751">
    <property type="entry name" value="Ion_transp-like_CBS"/>
</dbReference>
<evidence type="ECO:0000256" key="2">
    <source>
        <dbReference type="ARBA" id="ARBA00022692"/>
    </source>
</evidence>
<reference evidence="9 10" key="1">
    <citation type="journal article" date="2022" name="Nat. Genet.">
        <title>Improved pea reference genome and pan-genome highlight genomic features and evolutionary characteristics.</title>
        <authorList>
            <person name="Yang T."/>
            <person name="Liu R."/>
            <person name="Luo Y."/>
            <person name="Hu S."/>
            <person name="Wang D."/>
            <person name="Wang C."/>
            <person name="Pandey M.K."/>
            <person name="Ge S."/>
            <person name="Xu Q."/>
            <person name="Li N."/>
            <person name="Li G."/>
            <person name="Huang Y."/>
            <person name="Saxena R.K."/>
            <person name="Ji Y."/>
            <person name="Li M."/>
            <person name="Yan X."/>
            <person name="He Y."/>
            <person name="Liu Y."/>
            <person name="Wang X."/>
            <person name="Xiang C."/>
            <person name="Varshney R.K."/>
            <person name="Ding H."/>
            <person name="Gao S."/>
            <person name="Zong X."/>
        </authorList>
    </citation>
    <scope>NUCLEOTIDE SEQUENCE [LARGE SCALE GENOMIC DNA]</scope>
    <source>
        <strain evidence="9 10">cv. Zhongwan 6</strain>
    </source>
</reference>
<dbReference type="Gene3D" id="3.10.580.10">
    <property type="entry name" value="CBS-domain"/>
    <property type="match status" value="2"/>
</dbReference>
<feature type="compositionally biased region" description="Low complexity" evidence="6">
    <location>
        <begin position="484"/>
        <end position="493"/>
    </location>
</feature>
<dbReference type="Proteomes" id="UP001058974">
    <property type="component" value="Chromosome 4"/>
</dbReference>
<evidence type="ECO:0000313" key="10">
    <source>
        <dbReference type="Proteomes" id="UP001058974"/>
    </source>
</evidence>
<proteinExistence type="predicted"/>
<feature type="transmembrane region" description="Helical" evidence="7">
    <location>
        <begin position="146"/>
        <end position="169"/>
    </location>
</feature>
<keyword evidence="4 5" id="KW-0472">Membrane</keyword>
<dbReference type="SUPFAM" id="SSF54631">
    <property type="entry name" value="CBS-domain pair"/>
    <property type="match status" value="1"/>
</dbReference>
<comment type="caution">
    <text evidence="9">The sequence shown here is derived from an EMBL/GenBank/DDBJ whole genome shotgun (WGS) entry which is preliminary data.</text>
</comment>
<gene>
    <name evidence="9" type="ORF">KIW84_041104</name>
</gene>
<keyword evidence="2 5" id="KW-0812">Transmembrane</keyword>
<dbReference type="CDD" id="cd04590">
    <property type="entry name" value="CBS_pair_CorC_HlyC_assoc"/>
    <property type="match status" value="1"/>
</dbReference>
<evidence type="ECO:0000256" key="4">
    <source>
        <dbReference type="ARBA" id="ARBA00023136"/>
    </source>
</evidence>
<evidence type="ECO:0000256" key="7">
    <source>
        <dbReference type="SAM" id="Phobius"/>
    </source>
</evidence>
<name>A0A9D4X8W0_PEA</name>
<protein>
    <submittedName>
        <fullName evidence="9">DUF21 domain-containing protein</fullName>
    </submittedName>
</protein>
<dbReference type="InterPro" id="IPR002550">
    <property type="entry name" value="CNNM"/>
</dbReference>
<evidence type="ECO:0000256" key="6">
    <source>
        <dbReference type="SAM" id="MobiDB-lite"/>
    </source>
</evidence>
<dbReference type="InterPro" id="IPR045095">
    <property type="entry name" value="ACDP"/>
</dbReference>
<dbReference type="PROSITE" id="PS51846">
    <property type="entry name" value="CNNM"/>
    <property type="match status" value="1"/>
</dbReference>
<feature type="transmembrane region" description="Helical" evidence="7">
    <location>
        <begin position="35"/>
        <end position="65"/>
    </location>
</feature>
<dbReference type="EMBL" id="JAMSHJ010000004">
    <property type="protein sequence ID" value="KAI5415938.1"/>
    <property type="molecule type" value="Genomic_DNA"/>
</dbReference>
<dbReference type="GO" id="GO:0016020">
    <property type="term" value="C:membrane"/>
    <property type="evidence" value="ECO:0007669"/>
    <property type="project" value="UniProtKB-SubCell"/>
</dbReference>
<feature type="compositionally biased region" description="Polar residues" evidence="6">
    <location>
        <begin position="412"/>
        <end position="434"/>
    </location>
</feature>
<evidence type="ECO:0000259" key="8">
    <source>
        <dbReference type="PROSITE" id="PS51846"/>
    </source>
</evidence>
<evidence type="ECO:0000256" key="1">
    <source>
        <dbReference type="ARBA" id="ARBA00004141"/>
    </source>
</evidence>
<dbReference type="GO" id="GO:0030026">
    <property type="term" value="P:intracellular manganese ion homeostasis"/>
    <property type="evidence" value="ECO:0007669"/>
    <property type="project" value="TreeGrafter"/>
</dbReference>
<feature type="transmembrane region" description="Helical" evidence="7">
    <location>
        <begin position="120"/>
        <end position="139"/>
    </location>
</feature>
<dbReference type="Pfam" id="PF01595">
    <property type="entry name" value="CNNM"/>
    <property type="match status" value="1"/>
</dbReference>
<evidence type="ECO:0000256" key="5">
    <source>
        <dbReference type="PROSITE-ProRule" id="PRU01193"/>
    </source>
</evidence>
<feature type="domain" description="CNNM transmembrane" evidence="8">
    <location>
        <begin position="31"/>
        <end position="213"/>
    </location>
</feature>
<dbReference type="AlphaFoldDB" id="A0A9D4X8W0"/>
<dbReference type="Gramene" id="Psat4g030920.2">
    <property type="protein sequence ID" value="Psat4g030920.2.cds"/>
    <property type="gene ID" value="Psat4g030920"/>
</dbReference>